<comment type="caution">
    <text evidence="1">The sequence shown here is derived from an EMBL/GenBank/DDBJ whole genome shotgun (WGS) entry which is preliminary data.</text>
</comment>
<dbReference type="Proteomes" id="UP001596413">
    <property type="component" value="Unassembled WGS sequence"/>
</dbReference>
<organism evidence="1 2">
    <name type="scientific">Streptomyces polyrhachis</name>
    <dbReference type="NCBI Taxonomy" id="1282885"/>
    <lineage>
        <taxon>Bacteria</taxon>
        <taxon>Bacillati</taxon>
        <taxon>Actinomycetota</taxon>
        <taxon>Actinomycetes</taxon>
        <taxon>Kitasatosporales</taxon>
        <taxon>Streptomycetaceae</taxon>
        <taxon>Streptomyces</taxon>
    </lineage>
</organism>
<dbReference type="Pfam" id="PF18845">
    <property type="entry name" value="baeRF_family3"/>
    <property type="match status" value="1"/>
</dbReference>
<gene>
    <name evidence="1" type="ORF">ACFQLX_14210</name>
</gene>
<dbReference type="InterPro" id="IPR041289">
    <property type="entry name" value="Bact_RF_family3"/>
</dbReference>
<dbReference type="EMBL" id="JBHSZO010000019">
    <property type="protein sequence ID" value="MFC7219313.1"/>
    <property type="molecule type" value="Genomic_DNA"/>
</dbReference>
<reference evidence="2" key="1">
    <citation type="journal article" date="2019" name="Int. J. Syst. Evol. Microbiol.">
        <title>The Global Catalogue of Microorganisms (GCM) 10K type strain sequencing project: providing services to taxonomists for standard genome sequencing and annotation.</title>
        <authorList>
            <consortium name="The Broad Institute Genomics Platform"/>
            <consortium name="The Broad Institute Genome Sequencing Center for Infectious Disease"/>
            <person name="Wu L."/>
            <person name="Ma J."/>
        </authorList>
    </citation>
    <scope>NUCLEOTIDE SEQUENCE [LARGE SCALE GENOMIC DNA]</scope>
    <source>
        <strain evidence="2">CGMCC 1.13681</strain>
    </source>
</reference>
<sequence length="392" mass="43065">MHASELTPEMLAALSKQRPYPAITMVMPTDSDFPYSEKDRILTRDLVTEVKRRLADDPDVDRKTRMDLEELLDPAAIEDAVTSLPGDDAMVVYVAAHEPVQVWRMTSLGPVEPKVEFATAFLTRYLVGAQQRARPYLLLVLDQEMCRLFRGSVNHLTEVKEDGFPDVPRIPSPEDALPGPIPHSPPYEGHDARVKQYLRTINKKLNAYFHAHGTMPLFVIGGPKILAAFEEVNEFPRVVAGTLALTGMENDSPKDLAKRLAPVLAEYEATRVKEAMDALSDARGAHRYAGGAPEVWTAVADNRVRLLLVEEGLSLAGRISEDGREVEVVTVPEPVTLPDPKPDVTAPPRTYGVATDVVERLVDGAIEADSEVMFVPDGTLSDLGGVAAVLRY</sequence>
<dbReference type="Gene3D" id="3.30.1330.30">
    <property type="match status" value="1"/>
</dbReference>
<proteinExistence type="predicted"/>
<evidence type="ECO:0000313" key="1">
    <source>
        <dbReference type="EMBL" id="MFC7219313.1"/>
    </source>
</evidence>
<dbReference type="InterPro" id="IPR029064">
    <property type="entry name" value="Ribosomal_eL30-like_sf"/>
</dbReference>
<name>A0ABW2GF40_9ACTN</name>
<dbReference type="SUPFAM" id="SSF55315">
    <property type="entry name" value="L30e-like"/>
    <property type="match status" value="1"/>
</dbReference>
<keyword evidence="2" id="KW-1185">Reference proteome</keyword>
<accession>A0ABW2GF40</accession>
<evidence type="ECO:0000313" key="2">
    <source>
        <dbReference type="Proteomes" id="UP001596413"/>
    </source>
</evidence>
<dbReference type="RefSeq" id="WP_386414892.1">
    <property type="nucleotide sequence ID" value="NZ_JBHSZO010000019.1"/>
</dbReference>
<protein>
    <submittedName>
        <fullName evidence="1">Uncharacterized protein</fullName>
    </submittedName>
</protein>